<name>A0A175RF36_9HYPH</name>
<sequence>MSDIATADRASRNPAEIIIQKFGGLSGMARAYPMPDGSPRPVTTVQSWRDRGRIPQDHWIGIQEAGERQGLEIALSDFLAVEGSAAA</sequence>
<gene>
    <name evidence="1" type="ORF">NS365_21935</name>
</gene>
<organism evidence="1 2">
    <name type="scientific">Aureimonas ureilytica</name>
    <dbReference type="NCBI Taxonomy" id="401562"/>
    <lineage>
        <taxon>Bacteria</taxon>
        <taxon>Pseudomonadati</taxon>
        <taxon>Pseudomonadota</taxon>
        <taxon>Alphaproteobacteria</taxon>
        <taxon>Hyphomicrobiales</taxon>
        <taxon>Aurantimonadaceae</taxon>
        <taxon>Aureimonas</taxon>
    </lineage>
</organism>
<evidence type="ECO:0000313" key="1">
    <source>
        <dbReference type="EMBL" id="KTR02276.1"/>
    </source>
</evidence>
<dbReference type="PATRIC" id="fig|401562.4.peg.4523"/>
<keyword evidence="2" id="KW-1185">Reference proteome</keyword>
<dbReference type="AlphaFoldDB" id="A0A175RF36"/>
<protein>
    <submittedName>
        <fullName evidence="1">Uncharacterized protein</fullName>
    </submittedName>
</protein>
<comment type="caution">
    <text evidence="1">The sequence shown here is derived from an EMBL/GenBank/DDBJ whole genome shotgun (WGS) entry which is preliminary data.</text>
</comment>
<proteinExistence type="predicted"/>
<dbReference type="NCBIfam" id="NF046037">
    <property type="entry name" value="carphisopro"/>
    <property type="match status" value="1"/>
</dbReference>
<dbReference type="Proteomes" id="UP000078529">
    <property type="component" value="Unassembled WGS sequence"/>
</dbReference>
<evidence type="ECO:0000313" key="2">
    <source>
        <dbReference type="Proteomes" id="UP000078529"/>
    </source>
</evidence>
<dbReference type="EMBL" id="LDQA01000079">
    <property type="protein sequence ID" value="KTR02276.1"/>
    <property type="molecule type" value="Genomic_DNA"/>
</dbReference>
<accession>A0A175RF36</accession>
<dbReference type="RefSeq" id="WP_058602422.1">
    <property type="nucleotide sequence ID" value="NZ_LDQA01000079.1"/>
</dbReference>
<reference evidence="1 2" key="1">
    <citation type="journal article" date="2016" name="Front. Microbiol.">
        <title>Genomic Resource of Rice Seed Associated Bacteria.</title>
        <authorList>
            <person name="Midha S."/>
            <person name="Bansal K."/>
            <person name="Sharma S."/>
            <person name="Kumar N."/>
            <person name="Patil P.P."/>
            <person name="Chaudhry V."/>
            <person name="Patil P.B."/>
        </authorList>
    </citation>
    <scope>NUCLEOTIDE SEQUENCE [LARGE SCALE GENOMIC DNA]</scope>
    <source>
        <strain evidence="1 2">NS365</strain>
    </source>
</reference>
<dbReference type="InterPro" id="IPR059216">
    <property type="entry name" value="LeuA_carph_isopro_dom"/>
</dbReference>